<gene>
    <name evidence="1" type="ORF">BpHYR1_035704</name>
</gene>
<reference evidence="1 2" key="1">
    <citation type="journal article" date="2018" name="Sci. Rep.">
        <title>Genomic signatures of local adaptation to the degree of environmental predictability in rotifers.</title>
        <authorList>
            <person name="Franch-Gras L."/>
            <person name="Hahn C."/>
            <person name="Garcia-Roger E.M."/>
            <person name="Carmona M.J."/>
            <person name="Serra M."/>
            <person name="Gomez A."/>
        </authorList>
    </citation>
    <scope>NUCLEOTIDE SEQUENCE [LARGE SCALE GENOMIC DNA]</scope>
    <source>
        <strain evidence="1">HYR1</strain>
    </source>
</reference>
<keyword evidence="2" id="KW-1185">Reference proteome</keyword>
<dbReference type="AlphaFoldDB" id="A0A3M7Q2Z9"/>
<proteinExistence type="predicted"/>
<evidence type="ECO:0000313" key="1">
    <source>
        <dbReference type="EMBL" id="RNA05311.1"/>
    </source>
</evidence>
<dbReference type="EMBL" id="REGN01007778">
    <property type="protein sequence ID" value="RNA05311.1"/>
    <property type="molecule type" value="Genomic_DNA"/>
</dbReference>
<sequence>MTNDYYKDKPLKNGVKRTENMIKNFSGPAYIFWLRCVVSIVGQKPKCYFCDDENHNVAKCPGALYRKEEIQTNIDENVDEMPKTPEYQPNATLKNEL</sequence>
<organism evidence="1 2">
    <name type="scientific">Brachionus plicatilis</name>
    <name type="common">Marine rotifer</name>
    <name type="synonym">Brachionus muelleri</name>
    <dbReference type="NCBI Taxonomy" id="10195"/>
    <lineage>
        <taxon>Eukaryota</taxon>
        <taxon>Metazoa</taxon>
        <taxon>Spiralia</taxon>
        <taxon>Gnathifera</taxon>
        <taxon>Rotifera</taxon>
        <taxon>Eurotatoria</taxon>
        <taxon>Monogononta</taxon>
        <taxon>Pseudotrocha</taxon>
        <taxon>Ploima</taxon>
        <taxon>Brachionidae</taxon>
        <taxon>Brachionus</taxon>
    </lineage>
</organism>
<dbReference type="Proteomes" id="UP000276133">
    <property type="component" value="Unassembled WGS sequence"/>
</dbReference>
<evidence type="ECO:0000313" key="2">
    <source>
        <dbReference type="Proteomes" id="UP000276133"/>
    </source>
</evidence>
<accession>A0A3M7Q2Z9</accession>
<name>A0A3M7Q2Z9_BRAPC</name>
<comment type="caution">
    <text evidence="1">The sequence shown here is derived from an EMBL/GenBank/DDBJ whole genome shotgun (WGS) entry which is preliminary data.</text>
</comment>
<protein>
    <submittedName>
        <fullName evidence="1">Uncharacterized protein</fullName>
    </submittedName>
</protein>